<sequence length="437" mass="47498">MFSPLVTFPALYIATLLMLAGSGLFTTYIGLRLTEQGVGDFWVGGLMAAYYLGLVFGGKLGHRLIANVGHIRSYVACAGGATVTVLVHVLTDHLGVWLVMRFVMGIMMMNQYMVIESWLNEQSENHQRGKVFAGYMIAVDMGLVVGQGLLAVHPALDYKPLILVAICFASCLIPIAMTRRVHPAKLIAAPLDLKFFWQRVPQSLVTIFAAGLMVGAFYGLAPVYASRNGLDTAQSSLFVGICIVAGFCSQWPLGWLSDRFDRCKLIRGNAVLLCLAAIPMWGLYTLPYHLLLATGFLTGMLLFTLYPLAVAFANDHVESERRVELSAMLLTTYGVGACIGPLLSGALMNQFGPGMFYILVSVYAVILVLWVQPRFVTGEHRLDEAPLHHVAMPDTVSPMAATLDPRVDEVPEALMVDAPPSIGPSTDSPPDEKTKGQ</sequence>
<feature type="region of interest" description="Disordered" evidence="4">
    <location>
        <begin position="414"/>
        <end position="437"/>
    </location>
</feature>
<dbReference type="FunFam" id="1.20.1250.20:FF:000314">
    <property type="entry name" value="Transporter, MFS superfamily"/>
    <property type="match status" value="1"/>
</dbReference>
<proteinExistence type="predicted"/>
<evidence type="ECO:0000256" key="2">
    <source>
        <dbReference type="ARBA" id="ARBA00022989"/>
    </source>
</evidence>
<dbReference type="Pfam" id="PF07690">
    <property type="entry name" value="MFS_1"/>
    <property type="match status" value="1"/>
</dbReference>
<evidence type="ECO:0000256" key="4">
    <source>
        <dbReference type="SAM" id="MobiDB-lite"/>
    </source>
</evidence>
<evidence type="ECO:0000313" key="7">
    <source>
        <dbReference type="EMBL" id="TWI52332.1"/>
    </source>
</evidence>
<evidence type="ECO:0000259" key="6">
    <source>
        <dbReference type="PROSITE" id="PS50850"/>
    </source>
</evidence>
<feature type="transmembrane region" description="Helical" evidence="5">
    <location>
        <begin position="7"/>
        <end position="29"/>
    </location>
</feature>
<dbReference type="AlphaFoldDB" id="A0A562Q6F7"/>
<dbReference type="InterPro" id="IPR047200">
    <property type="entry name" value="MFS_YcaD-like"/>
</dbReference>
<dbReference type="CDD" id="cd17477">
    <property type="entry name" value="MFS_YcaD_like"/>
    <property type="match status" value="1"/>
</dbReference>
<dbReference type="InterPro" id="IPR011701">
    <property type="entry name" value="MFS"/>
</dbReference>
<evidence type="ECO:0000256" key="1">
    <source>
        <dbReference type="ARBA" id="ARBA00022692"/>
    </source>
</evidence>
<feature type="transmembrane region" description="Helical" evidence="5">
    <location>
        <begin position="131"/>
        <end position="152"/>
    </location>
</feature>
<feature type="domain" description="Major facilitator superfamily (MFS) profile" evidence="6">
    <location>
        <begin position="199"/>
        <end position="437"/>
    </location>
</feature>
<evidence type="ECO:0000256" key="3">
    <source>
        <dbReference type="ARBA" id="ARBA00023136"/>
    </source>
</evidence>
<protein>
    <submittedName>
        <fullName evidence="7">Sugar transport protein</fullName>
    </submittedName>
</protein>
<dbReference type="Gene3D" id="1.20.1250.20">
    <property type="entry name" value="MFS general substrate transporter like domains"/>
    <property type="match status" value="2"/>
</dbReference>
<feature type="transmembrane region" description="Helical" evidence="5">
    <location>
        <begin position="158"/>
        <end position="177"/>
    </location>
</feature>
<dbReference type="GO" id="GO:0005886">
    <property type="term" value="C:plasma membrane"/>
    <property type="evidence" value="ECO:0007669"/>
    <property type="project" value="TreeGrafter"/>
</dbReference>
<dbReference type="InterPro" id="IPR020846">
    <property type="entry name" value="MFS_dom"/>
</dbReference>
<feature type="transmembrane region" description="Helical" evidence="5">
    <location>
        <begin position="73"/>
        <end position="90"/>
    </location>
</feature>
<gene>
    <name evidence="7" type="ORF">IQ22_03475</name>
</gene>
<keyword evidence="1 5" id="KW-0812">Transmembrane</keyword>
<feature type="transmembrane region" description="Helical" evidence="5">
    <location>
        <begin position="325"/>
        <end position="348"/>
    </location>
</feature>
<feature type="transmembrane region" description="Helical" evidence="5">
    <location>
        <begin position="96"/>
        <end position="119"/>
    </location>
</feature>
<feature type="transmembrane region" description="Helical" evidence="5">
    <location>
        <begin position="268"/>
        <end position="284"/>
    </location>
</feature>
<dbReference type="EMBL" id="VLKY01000012">
    <property type="protein sequence ID" value="TWI52332.1"/>
    <property type="molecule type" value="Genomic_DNA"/>
</dbReference>
<dbReference type="FunFam" id="1.20.1250.20:FF:000327">
    <property type="entry name" value="Transporter, MFS superfamily"/>
    <property type="match status" value="1"/>
</dbReference>
<keyword evidence="2 5" id="KW-1133">Transmembrane helix</keyword>
<dbReference type="PROSITE" id="PS50850">
    <property type="entry name" value="MFS"/>
    <property type="match status" value="1"/>
</dbReference>
<feature type="transmembrane region" description="Helical" evidence="5">
    <location>
        <begin position="354"/>
        <end position="371"/>
    </location>
</feature>
<keyword evidence="8" id="KW-1185">Reference proteome</keyword>
<dbReference type="RefSeq" id="WP_145144139.1">
    <property type="nucleotide sequence ID" value="NZ_VLKY01000012.1"/>
</dbReference>
<feature type="transmembrane region" description="Helical" evidence="5">
    <location>
        <begin position="290"/>
        <end position="313"/>
    </location>
</feature>
<dbReference type="InterPro" id="IPR036259">
    <property type="entry name" value="MFS_trans_sf"/>
</dbReference>
<evidence type="ECO:0000256" key="5">
    <source>
        <dbReference type="SAM" id="Phobius"/>
    </source>
</evidence>
<reference evidence="7 8" key="1">
    <citation type="journal article" date="2015" name="Stand. Genomic Sci.">
        <title>Genomic Encyclopedia of Bacterial and Archaeal Type Strains, Phase III: the genomes of soil and plant-associated and newly described type strains.</title>
        <authorList>
            <person name="Whitman W.B."/>
            <person name="Woyke T."/>
            <person name="Klenk H.P."/>
            <person name="Zhou Y."/>
            <person name="Lilburn T.G."/>
            <person name="Beck B.J."/>
            <person name="De Vos P."/>
            <person name="Vandamme P."/>
            <person name="Eisen J.A."/>
            <person name="Garrity G."/>
            <person name="Hugenholtz P."/>
            <person name="Kyrpides N.C."/>
        </authorList>
    </citation>
    <scope>NUCLEOTIDE SEQUENCE [LARGE SCALE GENOMIC DNA]</scope>
    <source>
        <strain evidence="7 8">CGMCC 1.6858</strain>
    </source>
</reference>
<dbReference type="GO" id="GO:0022857">
    <property type="term" value="F:transmembrane transporter activity"/>
    <property type="evidence" value="ECO:0007669"/>
    <property type="project" value="InterPro"/>
</dbReference>
<comment type="caution">
    <text evidence="7">The sequence shown here is derived from an EMBL/GenBank/DDBJ whole genome shotgun (WGS) entry which is preliminary data.</text>
</comment>
<name>A0A562Q6F7_9PSED</name>
<dbReference type="PANTHER" id="PTHR23521">
    <property type="entry name" value="TRANSPORTER MFS SUPERFAMILY"/>
    <property type="match status" value="1"/>
</dbReference>
<dbReference type="SUPFAM" id="SSF103473">
    <property type="entry name" value="MFS general substrate transporter"/>
    <property type="match status" value="1"/>
</dbReference>
<dbReference type="Proteomes" id="UP000316905">
    <property type="component" value="Unassembled WGS sequence"/>
</dbReference>
<dbReference type="OrthoDB" id="9810614at2"/>
<feature type="transmembrane region" description="Helical" evidence="5">
    <location>
        <begin position="204"/>
        <end position="225"/>
    </location>
</feature>
<accession>A0A562Q6F7</accession>
<keyword evidence="3 5" id="KW-0472">Membrane</keyword>
<feature type="transmembrane region" description="Helical" evidence="5">
    <location>
        <begin position="41"/>
        <end position="61"/>
    </location>
</feature>
<feature type="transmembrane region" description="Helical" evidence="5">
    <location>
        <begin position="237"/>
        <end position="256"/>
    </location>
</feature>
<organism evidence="7 8">
    <name type="scientific">Pseudomonas duriflava</name>
    <dbReference type="NCBI Taxonomy" id="459528"/>
    <lineage>
        <taxon>Bacteria</taxon>
        <taxon>Pseudomonadati</taxon>
        <taxon>Pseudomonadota</taxon>
        <taxon>Gammaproteobacteria</taxon>
        <taxon>Pseudomonadales</taxon>
        <taxon>Pseudomonadaceae</taxon>
        <taxon>Pseudomonas</taxon>
    </lineage>
</organism>
<dbReference type="PANTHER" id="PTHR23521:SF3">
    <property type="entry name" value="MFS TRANSPORTER"/>
    <property type="match status" value="1"/>
</dbReference>
<evidence type="ECO:0000313" key="8">
    <source>
        <dbReference type="Proteomes" id="UP000316905"/>
    </source>
</evidence>
<keyword evidence="7" id="KW-0813">Transport</keyword>
<keyword evidence="7" id="KW-0762">Sugar transport</keyword>